<evidence type="ECO:0000259" key="1">
    <source>
        <dbReference type="PROSITE" id="PS50086"/>
    </source>
</evidence>
<dbReference type="InterPro" id="IPR042507">
    <property type="entry name" value="TBC1D19"/>
</dbReference>
<proteinExistence type="predicted"/>
<organism evidence="2">
    <name type="scientific">Castor canadensis</name>
    <name type="common">American beaver</name>
    <dbReference type="NCBI Taxonomy" id="51338"/>
    <lineage>
        <taxon>Eukaryota</taxon>
        <taxon>Metazoa</taxon>
        <taxon>Chordata</taxon>
        <taxon>Craniata</taxon>
        <taxon>Vertebrata</taxon>
        <taxon>Euteleostomi</taxon>
        <taxon>Mammalia</taxon>
        <taxon>Eutheria</taxon>
        <taxon>Euarchontoglires</taxon>
        <taxon>Glires</taxon>
        <taxon>Rodentia</taxon>
        <taxon>Castorimorpha</taxon>
        <taxon>Castoridae</taxon>
        <taxon>Castor</taxon>
    </lineage>
</organism>
<gene>
    <name evidence="2" type="primary">Tbc1d19</name>
</gene>
<dbReference type="InterPro" id="IPR035969">
    <property type="entry name" value="Rab-GAP_TBC_sf"/>
</dbReference>
<sequence>MLQEESDLSLIIAQIVQKLKGSNLYAQLERQAWASLQRPEIKLESLKEDIKEFFKISGWEKKLQNAVYSELSVYPLPNHPAAPPEHLKEPLVYMRKAQGSWEKRILKSLNSMCTELSIPLARKRPVVEQKELLNKWNEMGTDEPDLSLFRPVYAPKDFLEVLINLRNPNYENGDSLSFRTHLGLIQVPLKVKDIPELKECFIELGLNTGQLGIDDSTQVPPELFENEHVRIGQKVLAEQDSAAAQQYVRQGSPTALRAELWALILNISSQPEDVLYYEQLKTNVIQHDLLVDSLIYKDVKLTASNDDYYFVFEDYLYQVLLCFSRDTSVLSHFAYNSASPPKSYIRGKLGLEDYAVFYPPNGKIAPLCFLYHEPYKLYQIFREMYVRFFFRLHSISSHPSGIVSLCLLFETLLQTYLPQLFYHLREIGAQPDGQYMLGEHVEALWTSTIIASFLSFETVSKAAEVSKLLVSVLSLSSLSNQVPVLRIDMRRMLAF</sequence>
<dbReference type="AlphaFoldDB" id="A0A8C0XPD1"/>
<evidence type="ECO:0000313" key="2">
    <source>
        <dbReference type="Ensembl" id="ENSCCNP00000026384.1"/>
    </source>
</evidence>
<feature type="domain" description="Rab-GAP TBC" evidence="1">
    <location>
        <begin position="251"/>
        <end position="470"/>
    </location>
</feature>
<dbReference type="Ensembl" id="ENSCCNT00000033456.1">
    <property type="protein sequence ID" value="ENSCCNP00000026384.1"/>
    <property type="gene ID" value="ENSCCNG00000025605.1"/>
</dbReference>
<dbReference type="PANTHER" id="PTHR16110:SF1">
    <property type="entry name" value="TBC1 DOMAIN FAMILY MEMBER 19"/>
    <property type="match status" value="1"/>
</dbReference>
<dbReference type="InterPro" id="IPR000195">
    <property type="entry name" value="Rab-GAP-TBC_dom"/>
</dbReference>
<accession>A0A8C0XPD1</accession>
<dbReference type="PANTHER" id="PTHR16110">
    <property type="entry name" value="TBC1 DOMAIN FAMILY MEMBER 19"/>
    <property type="match status" value="1"/>
</dbReference>
<reference evidence="2" key="1">
    <citation type="submission" date="2023-09" db="UniProtKB">
        <authorList>
            <consortium name="Ensembl"/>
        </authorList>
    </citation>
    <scope>IDENTIFICATION</scope>
</reference>
<protein>
    <recommendedName>
        <fullName evidence="1">Rab-GAP TBC domain-containing protein</fullName>
    </recommendedName>
</protein>
<name>A0A8C0XPD1_CASCN</name>
<dbReference type="SUPFAM" id="SSF47923">
    <property type="entry name" value="Ypt/Rab-GAP domain of gyp1p"/>
    <property type="match status" value="1"/>
</dbReference>
<dbReference type="PROSITE" id="PS50086">
    <property type="entry name" value="TBC_RABGAP"/>
    <property type="match status" value="1"/>
</dbReference>